<dbReference type="InterPro" id="IPR052304">
    <property type="entry name" value="PTTG1IP"/>
</dbReference>
<keyword evidence="4" id="KW-1185">Reference proteome</keyword>
<evidence type="ECO:0008006" key="5">
    <source>
        <dbReference type="Google" id="ProtNLM"/>
    </source>
</evidence>
<sequence>MSLQKSTFSYFSIIFALILLKSQKTFANSNITESIDCSTFTTCGECTSNLLCGFCVTTGECVQGSWNGPFKNPKICPNDSWEYNYAQCFVTYKQALISLTSALVGILFISLLLCLCCCICRCCRIRSPSDDERTPLIPGDTSAIQHFRRASFYNYNRNRPFERRGRTLSSGTVNGIMQYGRNWRNGSDEYMFGYGAPNTPSLLWVNDNPGVPTDYAMGSHNNNLGNGEWRRWEKKREELLAKYAKNSSES</sequence>
<proteinExistence type="predicted"/>
<dbReference type="GO" id="GO:0006606">
    <property type="term" value="P:protein import into nucleus"/>
    <property type="evidence" value="ECO:0007669"/>
    <property type="project" value="TreeGrafter"/>
</dbReference>
<dbReference type="EMBL" id="QKYT01000274">
    <property type="protein sequence ID" value="RIA88201.1"/>
    <property type="molecule type" value="Genomic_DNA"/>
</dbReference>
<keyword evidence="1" id="KW-1133">Transmembrane helix</keyword>
<dbReference type="GO" id="GO:0005634">
    <property type="term" value="C:nucleus"/>
    <property type="evidence" value="ECO:0007669"/>
    <property type="project" value="TreeGrafter"/>
</dbReference>
<evidence type="ECO:0000256" key="1">
    <source>
        <dbReference type="SAM" id="Phobius"/>
    </source>
</evidence>
<dbReference type="OrthoDB" id="263283at2759"/>
<dbReference type="AlphaFoldDB" id="A0A397SZ59"/>
<keyword evidence="2" id="KW-0732">Signal</keyword>
<dbReference type="GO" id="GO:0005737">
    <property type="term" value="C:cytoplasm"/>
    <property type="evidence" value="ECO:0007669"/>
    <property type="project" value="TreeGrafter"/>
</dbReference>
<feature type="signal peptide" evidence="2">
    <location>
        <begin position="1"/>
        <end position="27"/>
    </location>
</feature>
<evidence type="ECO:0000313" key="3">
    <source>
        <dbReference type="EMBL" id="RIA88201.1"/>
    </source>
</evidence>
<keyword evidence="1" id="KW-0472">Membrane</keyword>
<dbReference type="Proteomes" id="UP000265703">
    <property type="component" value="Unassembled WGS sequence"/>
</dbReference>
<protein>
    <recommendedName>
        <fullName evidence="5">PSI domain-containing protein</fullName>
    </recommendedName>
</protein>
<keyword evidence="1" id="KW-0812">Transmembrane</keyword>
<name>A0A397SZ59_9GLOM</name>
<accession>A0A397SZ59</accession>
<organism evidence="3 4">
    <name type="scientific">Glomus cerebriforme</name>
    <dbReference type="NCBI Taxonomy" id="658196"/>
    <lineage>
        <taxon>Eukaryota</taxon>
        <taxon>Fungi</taxon>
        <taxon>Fungi incertae sedis</taxon>
        <taxon>Mucoromycota</taxon>
        <taxon>Glomeromycotina</taxon>
        <taxon>Glomeromycetes</taxon>
        <taxon>Glomerales</taxon>
        <taxon>Glomeraceae</taxon>
        <taxon>Glomus</taxon>
    </lineage>
</organism>
<gene>
    <name evidence="3" type="ORF">C1645_775465</name>
</gene>
<evidence type="ECO:0000256" key="2">
    <source>
        <dbReference type="SAM" id="SignalP"/>
    </source>
</evidence>
<reference evidence="3 4" key="1">
    <citation type="submission" date="2018-06" db="EMBL/GenBank/DDBJ databases">
        <title>Comparative genomics reveals the genomic features of Rhizophagus irregularis, R. cerebriforme, R. diaphanum and Gigaspora rosea, and their symbiotic lifestyle signature.</title>
        <authorList>
            <person name="Morin E."/>
            <person name="San Clemente H."/>
            <person name="Chen E.C.H."/>
            <person name="De La Providencia I."/>
            <person name="Hainaut M."/>
            <person name="Kuo A."/>
            <person name="Kohler A."/>
            <person name="Murat C."/>
            <person name="Tang N."/>
            <person name="Roy S."/>
            <person name="Loubradou J."/>
            <person name="Henrissat B."/>
            <person name="Grigoriev I.V."/>
            <person name="Corradi N."/>
            <person name="Roux C."/>
            <person name="Martin F.M."/>
        </authorList>
    </citation>
    <scope>NUCLEOTIDE SEQUENCE [LARGE SCALE GENOMIC DNA]</scope>
    <source>
        <strain evidence="3 4">DAOM 227022</strain>
    </source>
</reference>
<comment type="caution">
    <text evidence="3">The sequence shown here is derived from an EMBL/GenBank/DDBJ whole genome shotgun (WGS) entry which is preliminary data.</text>
</comment>
<evidence type="ECO:0000313" key="4">
    <source>
        <dbReference type="Proteomes" id="UP000265703"/>
    </source>
</evidence>
<feature type="chain" id="PRO_5017486216" description="PSI domain-containing protein" evidence="2">
    <location>
        <begin position="28"/>
        <end position="250"/>
    </location>
</feature>
<dbReference type="PANTHER" id="PTHR15191:SF3">
    <property type="entry name" value="PITUITARY TUMOR-TRANSFORMING GENE PROTEIN-BINDING FACTOR"/>
    <property type="match status" value="1"/>
</dbReference>
<feature type="transmembrane region" description="Helical" evidence="1">
    <location>
        <begin position="95"/>
        <end position="120"/>
    </location>
</feature>
<dbReference type="PANTHER" id="PTHR15191">
    <property type="entry name" value="PROTEIN CBG20567"/>
    <property type="match status" value="1"/>
</dbReference>